<accession>Q2R787</accession>
<evidence type="ECO:0000256" key="4">
    <source>
        <dbReference type="ARBA" id="ARBA00022741"/>
    </source>
</evidence>
<feature type="binding site" evidence="9">
    <location>
        <position position="315"/>
    </location>
    <ligand>
        <name>ATP</name>
        <dbReference type="ChEBI" id="CHEBI:30616"/>
    </ligand>
</feature>
<dbReference type="Gene3D" id="3.40.395.10">
    <property type="entry name" value="Adenoviral Proteinase, Chain A"/>
    <property type="match status" value="1"/>
</dbReference>
<dbReference type="SMART" id="SM00220">
    <property type="entry name" value="S_TKc"/>
    <property type="match status" value="1"/>
</dbReference>
<evidence type="ECO:0000259" key="10">
    <source>
        <dbReference type="PROSITE" id="PS50011"/>
    </source>
</evidence>
<dbReference type="PROSITE" id="PS50011">
    <property type="entry name" value="PROTEIN_KINASE_DOM"/>
    <property type="match status" value="1"/>
</dbReference>
<dbReference type="PROSITE" id="PS00107">
    <property type="entry name" value="PROTEIN_KINASE_ATP"/>
    <property type="match status" value="1"/>
</dbReference>
<dbReference type="FunFam" id="3.30.200.20:FF:000465">
    <property type="entry name" value="Cysteine-rich receptor-like protein kinase 6"/>
    <property type="match status" value="1"/>
</dbReference>
<reference evidence="12" key="1">
    <citation type="journal article" date="2005" name="Nature">
        <title>The map-based sequence of the rice genome.</title>
        <authorList>
            <consortium name="International rice genome sequencing project (IRGSP)"/>
            <person name="Matsumoto T."/>
            <person name="Wu J."/>
            <person name="Kanamori H."/>
            <person name="Katayose Y."/>
            <person name="Fujisawa M."/>
            <person name="Namiki N."/>
            <person name="Mizuno H."/>
            <person name="Yamamoto K."/>
            <person name="Antonio B.A."/>
            <person name="Baba T."/>
            <person name="Sakata K."/>
            <person name="Nagamura Y."/>
            <person name="Aoki H."/>
            <person name="Arikawa K."/>
            <person name="Arita K."/>
            <person name="Bito T."/>
            <person name="Chiden Y."/>
            <person name="Fujitsuka N."/>
            <person name="Fukunaka R."/>
            <person name="Hamada M."/>
            <person name="Harada C."/>
            <person name="Hayashi A."/>
            <person name="Hijishita S."/>
            <person name="Honda M."/>
            <person name="Hosokawa S."/>
            <person name="Ichikawa Y."/>
            <person name="Idonuma A."/>
            <person name="Iijima M."/>
            <person name="Ikeda M."/>
            <person name="Ikeno M."/>
            <person name="Ito K."/>
            <person name="Ito S."/>
            <person name="Ito T."/>
            <person name="Ito Y."/>
            <person name="Ito Y."/>
            <person name="Iwabuchi A."/>
            <person name="Kamiya K."/>
            <person name="Karasawa W."/>
            <person name="Kurita K."/>
            <person name="Katagiri S."/>
            <person name="Kikuta A."/>
            <person name="Kobayashi H."/>
            <person name="Kobayashi N."/>
            <person name="Machita K."/>
            <person name="Maehara T."/>
            <person name="Masukawa M."/>
            <person name="Mizubayashi T."/>
            <person name="Mukai Y."/>
            <person name="Nagasaki H."/>
            <person name="Nagata Y."/>
            <person name="Naito S."/>
            <person name="Nakashima M."/>
            <person name="Nakama Y."/>
            <person name="Nakamichi Y."/>
            <person name="Nakamura M."/>
            <person name="Meguro A."/>
            <person name="Negishi M."/>
            <person name="Ohta I."/>
            <person name="Ohta T."/>
            <person name="Okamoto M."/>
            <person name="Ono N."/>
            <person name="Saji S."/>
            <person name="Sakaguchi M."/>
            <person name="Sakai K."/>
            <person name="Shibata M."/>
            <person name="Shimokawa T."/>
            <person name="Song J."/>
            <person name="Takazaki Y."/>
            <person name="Terasawa K."/>
            <person name="Tsugane M."/>
            <person name="Tsuji K."/>
            <person name="Ueda S."/>
            <person name="Waki K."/>
            <person name="Yamagata H."/>
            <person name="Yamamoto M."/>
            <person name="Yamamoto S."/>
            <person name="Yamane H."/>
            <person name="Yoshiki S."/>
            <person name="Yoshihara R."/>
            <person name="Yukawa K."/>
            <person name="Zhong H."/>
            <person name="Yano M."/>
            <person name="Yuan Q."/>
            <person name="Ouyang S."/>
            <person name="Liu J."/>
            <person name="Jones K.M."/>
            <person name="Gansberger K."/>
            <person name="Moffat K."/>
            <person name="Hill J."/>
            <person name="Bera J."/>
            <person name="Fadrosh D."/>
            <person name="Jin S."/>
            <person name="Johri S."/>
            <person name="Kim M."/>
            <person name="Overton L."/>
            <person name="Reardon M."/>
            <person name="Tsitrin T."/>
            <person name="Vuong H."/>
            <person name="Weaver B."/>
            <person name="Ciecko A."/>
            <person name="Tallon L."/>
            <person name="Jackson J."/>
            <person name="Pai G."/>
            <person name="Aken S.V."/>
            <person name="Utterback T."/>
            <person name="Reidmuller S."/>
            <person name="Feldblyum T."/>
            <person name="Hsiao J."/>
            <person name="Zismann V."/>
            <person name="Iobst S."/>
            <person name="de Vazeille A.R."/>
            <person name="Buell C.R."/>
            <person name="Ying K."/>
            <person name="Li Y."/>
            <person name="Lu T."/>
            <person name="Huang Y."/>
            <person name="Zhao Q."/>
            <person name="Feng Q."/>
            <person name="Zhang L."/>
            <person name="Zhu J."/>
            <person name="Weng Q."/>
            <person name="Mu J."/>
            <person name="Lu Y."/>
            <person name="Fan D."/>
            <person name="Liu Y."/>
            <person name="Guan J."/>
            <person name="Zhang Y."/>
            <person name="Yu S."/>
            <person name="Liu X."/>
            <person name="Zhang Y."/>
            <person name="Hong G."/>
            <person name="Han B."/>
            <person name="Choisne N."/>
            <person name="Demange N."/>
            <person name="Orjeda G."/>
            <person name="Samain S."/>
            <person name="Cattolico L."/>
            <person name="Pelletier E."/>
            <person name="Couloux A."/>
            <person name="Segurens B."/>
            <person name="Wincker P."/>
            <person name="D'Hont A."/>
            <person name="Scarpelli C."/>
            <person name="Weissenbach J."/>
            <person name="Salanoubat M."/>
            <person name="Quetier F."/>
            <person name="Yu Y."/>
            <person name="Kim H.R."/>
            <person name="Rambo T."/>
            <person name="Currie J."/>
            <person name="Collura K."/>
            <person name="Luo M."/>
            <person name="Yang T."/>
            <person name="Ammiraju J.S.S."/>
            <person name="Engler F."/>
            <person name="Soderlund C."/>
            <person name="Wing R.A."/>
            <person name="Palmer L.E."/>
            <person name="de la Bastide M."/>
            <person name="Spiegel L."/>
            <person name="Nascimento L."/>
            <person name="Zutavern T."/>
            <person name="O'Shaughnessy A."/>
            <person name="Dike S."/>
            <person name="Dedhia N."/>
            <person name="Preston R."/>
            <person name="Balija V."/>
            <person name="McCombie W.R."/>
            <person name="Chow T."/>
            <person name="Chen H."/>
            <person name="Chung M."/>
            <person name="Chen C."/>
            <person name="Shaw J."/>
            <person name="Wu H."/>
            <person name="Hsiao K."/>
            <person name="Chao Y."/>
            <person name="Chu M."/>
            <person name="Cheng C."/>
            <person name="Hour A."/>
            <person name="Lee P."/>
            <person name="Lin S."/>
            <person name="Lin Y."/>
            <person name="Liou J."/>
            <person name="Liu S."/>
            <person name="Hsing Y."/>
            <person name="Raghuvanshi S."/>
            <person name="Mohanty A."/>
            <person name="Bharti A.K."/>
            <person name="Gaur A."/>
            <person name="Gupta V."/>
            <person name="Kumar D."/>
            <person name="Ravi V."/>
            <person name="Vij S."/>
            <person name="Kapur A."/>
            <person name="Khurana P."/>
            <person name="Khurana P."/>
            <person name="Khurana J.P."/>
            <person name="Tyagi A.K."/>
            <person name="Gaikwad K."/>
            <person name="Singh A."/>
            <person name="Dalal V."/>
            <person name="Srivastava S."/>
            <person name="Dixit A."/>
            <person name="Pal A.K."/>
            <person name="Ghazi I.A."/>
            <person name="Yadav M."/>
            <person name="Pandit A."/>
            <person name="Bhargava A."/>
            <person name="Sureshbabu K."/>
            <person name="Batra K."/>
            <person name="Sharma T.R."/>
            <person name="Mohapatra T."/>
            <person name="Singh N.K."/>
            <person name="Messing J."/>
            <person name="Nelson A.B."/>
            <person name="Fuks G."/>
            <person name="Kavchok S."/>
            <person name="Keizer G."/>
            <person name="Linton E."/>
            <person name="Llaca V."/>
            <person name="Song R."/>
            <person name="Tanyolac B."/>
            <person name="Young S."/>
            <person name="Ho-Il K."/>
            <person name="Hahn J.H."/>
            <person name="Sangsakoo G."/>
            <person name="Vanavichit A."/>
            <person name="de Mattos Luiz.A.T."/>
            <person name="Zimmer P.D."/>
            <person name="Malone G."/>
            <person name="Dellagostin O."/>
            <person name="de Oliveira A.C."/>
            <person name="Bevan M."/>
            <person name="Bancroft I."/>
            <person name="Minx P."/>
            <person name="Cordum H."/>
            <person name="Wilson R."/>
            <person name="Cheng Z."/>
            <person name="Jin W."/>
            <person name="Jiang J."/>
            <person name="Leong S.A."/>
            <person name="Iwama H."/>
            <person name="Gojobori T."/>
            <person name="Itoh T."/>
            <person name="Niimura Y."/>
            <person name="Fujii Y."/>
            <person name="Habara T."/>
            <person name="Sakai H."/>
            <person name="Sato Y."/>
            <person name="Wilson G."/>
            <person name="Kumar K."/>
            <person name="McCouch S."/>
            <person name="Juretic N."/>
            <person name="Hoen D."/>
            <person name="Wright S."/>
            <person name="Bruskiewich R."/>
            <person name="Bureau T."/>
            <person name="Miyao A."/>
            <person name="Hirochika H."/>
            <person name="Nishikawa T."/>
            <person name="Kadowaki K."/>
            <person name="Sugiura M."/>
            <person name="Burr B."/>
            <person name="Sasaki T."/>
        </authorList>
    </citation>
    <scope>NUCLEOTIDE SEQUENCE [LARGE SCALE GENOMIC DNA]</scope>
    <source>
        <strain evidence="12">cv. Nipponbare</strain>
    </source>
</reference>
<dbReference type="InterPro" id="IPR000719">
    <property type="entry name" value="Prot_kinase_dom"/>
</dbReference>
<dbReference type="AlphaFoldDB" id="Q2R787"/>
<protein>
    <recommendedName>
        <fullName evidence="1">non-specific serine/threonine protein kinase</fullName>
        <ecNumber evidence="1">2.7.11.1</ecNumber>
    </recommendedName>
</protein>
<keyword evidence="3" id="KW-0808">Transferase</keyword>
<dbReference type="SUPFAM" id="SSF56112">
    <property type="entry name" value="Protein kinase-like (PK-like)"/>
    <property type="match status" value="1"/>
</dbReference>
<dbReference type="Gene3D" id="1.10.510.10">
    <property type="entry name" value="Transferase(Phosphotransferase) domain 1"/>
    <property type="match status" value="1"/>
</dbReference>
<dbReference type="InterPro" id="IPR011009">
    <property type="entry name" value="Kinase-like_dom_sf"/>
</dbReference>
<dbReference type="GO" id="GO:0005524">
    <property type="term" value="F:ATP binding"/>
    <property type="evidence" value="ECO:0007669"/>
    <property type="project" value="UniProtKB-UniRule"/>
</dbReference>
<dbReference type="PANTHER" id="PTHR45707:SF56">
    <property type="entry name" value="OS11G0608700 PROTEIN"/>
    <property type="match status" value="1"/>
</dbReference>
<sequence length="1035" mass="115558">MATFCKVRKRDDGIYVLTLASSDGHHYLTTEAITQLKQALERIRSTKARGLVTTTTSGSFCDGINAVSDDDDDEPLSSLERGMAEVVRLLLDLPMPTAAAVRGDARWLGFVLALAHDHLFVHTEAVLGLAAAADTTAKPRRRPLPDYVVALLREKIPYAQLRKLLLLKAHVFTGEELKGNWHSVHEAIPNRDHVVAVAVQNLQSVVVGDGMDYAKVRRTMYTNSCVAVAVTTTTTTMLPFDGSSSVANGVTISSEMTPSGESFNSSYNSSTTPVDISLAAIEACTDGFSESKKVGSGAYGKVYKGVYNEEELAFKKIDGLAVLNEDQFKNELKHLMSVQHRNIVRFVGYCSQIKEKFIWRGKEYVSVQYITRILCFEYLPGGSLDKHLDKESESDGFDWRTRYNIIKVISQGLNYLHELEKPIFHLDLKPANVLLDENMEPKIADFGISKHFTGTKTHITISKPTGTPRYMPPEYLNKLVISNKYDVFSFGVMVMEIIAGPTGYDNFSEANDQDSFKYIDRSHGRISLSPQSKAFKVSGTRGSLQKTAARVVSRCQPKCIVNITKDFDDRKKELIAEIGFDGILDIKLTKVNRQFGAWLLSKVDPKSGTIVTDFNQELPFGPNDVNAVFGLPCSAIVQAKYLSKLVIQKVGITSVKSCHISQFEDNQIAMMIQQDIVSKHNPGYTFPRYGKLQLMKAPRENYPQAPEVSPLNLSSVSKIQCRGNDGGANLIKFLESHFNSLDVSAMVGPQAYKELKSYVQDGFNRIDEILPSIADFVDISNLKTATEAANMFKKAFKYNMAAAVKIATRAAVRNVIDTIEDMQGPLHPWGDPSAMGYHTPTNYSTHATEYENIVEQPTDTRHCDHKFGASQCTPTKFNGAPGIVRMYAVAGDEFWEASHQLAHFTGPEVVYDVSDSHMSKKVLVLDSLNTQDPLGNHVSPGMTRLRSWCPGWNKDILNWDYEAVENIPEQQNGDDCSFHVFNNMVNWDGLRLVNSTSQDPYYLRRQFLIHLLALRDNEAILPEYVVHRLRHIKYN</sequence>
<feature type="domain" description="Protein kinase" evidence="10">
    <location>
        <begin position="288"/>
        <end position="584"/>
    </location>
</feature>
<keyword evidence="4 9" id="KW-0547">Nucleotide-binding</keyword>
<evidence type="ECO:0000256" key="5">
    <source>
        <dbReference type="ARBA" id="ARBA00022777"/>
    </source>
</evidence>
<dbReference type="Proteomes" id="UP000000763">
    <property type="component" value="Chromosome 11"/>
</dbReference>
<reference evidence="12" key="2">
    <citation type="journal article" date="2008" name="Nucleic Acids Res.">
        <title>The rice annotation project database (RAP-DB): 2008 update.</title>
        <authorList>
            <consortium name="The rice annotation project (RAP)"/>
        </authorList>
    </citation>
    <scope>GENOME REANNOTATION</scope>
    <source>
        <strain evidence="12">cv. Nipponbare</strain>
    </source>
</reference>
<evidence type="ECO:0000256" key="3">
    <source>
        <dbReference type="ARBA" id="ARBA00022679"/>
    </source>
</evidence>
<dbReference type="Pfam" id="PF00378">
    <property type="entry name" value="ECH_1"/>
    <property type="match status" value="1"/>
</dbReference>
<dbReference type="EC" id="2.7.11.1" evidence="1"/>
<evidence type="ECO:0000256" key="8">
    <source>
        <dbReference type="ARBA" id="ARBA00048679"/>
    </source>
</evidence>
<evidence type="ECO:0000256" key="7">
    <source>
        <dbReference type="ARBA" id="ARBA00047899"/>
    </source>
</evidence>
<evidence type="ECO:0000256" key="9">
    <source>
        <dbReference type="PROSITE-ProRule" id="PRU10141"/>
    </source>
</evidence>
<dbReference type="PANTHER" id="PTHR45707">
    <property type="entry name" value="C2 CALCIUM/LIPID-BINDING PLANT PHOSPHORIBOSYLTRANSFERASE FAMILY PROTEIN"/>
    <property type="match status" value="1"/>
</dbReference>
<dbReference type="InterPro" id="IPR001753">
    <property type="entry name" value="Enoyl-CoA_hydra/iso"/>
</dbReference>
<dbReference type="GO" id="GO:0004674">
    <property type="term" value="F:protein serine/threonine kinase activity"/>
    <property type="evidence" value="ECO:0007669"/>
    <property type="project" value="UniProtKB-KW"/>
</dbReference>
<gene>
    <name evidence="11" type="ordered locus">LOC_Os11g17440</name>
</gene>
<evidence type="ECO:0000256" key="2">
    <source>
        <dbReference type="ARBA" id="ARBA00022527"/>
    </source>
</evidence>
<dbReference type="CDD" id="cd06558">
    <property type="entry name" value="crotonase-like"/>
    <property type="match status" value="1"/>
</dbReference>
<keyword evidence="2" id="KW-0723">Serine/threonine-protein kinase</keyword>
<dbReference type="SUPFAM" id="SSF54001">
    <property type="entry name" value="Cysteine proteinases"/>
    <property type="match status" value="1"/>
</dbReference>
<dbReference type="PROSITE" id="PS00108">
    <property type="entry name" value="PROTEIN_KINASE_ST"/>
    <property type="match status" value="1"/>
</dbReference>
<dbReference type="InterPro" id="IPR029045">
    <property type="entry name" value="ClpP/crotonase-like_dom_sf"/>
</dbReference>
<keyword evidence="5" id="KW-0418">Kinase</keyword>
<dbReference type="Pfam" id="PF00069">
    <property type="entry name" value="Pkinase"/>
    <property type="match status" value="1"/>
</dbReference>
<comment type="catalytic activity">
    <reaction evidence="7">
        <text>L-threonyl-[protein] + ATP = O-phospho-L-threonyl-[protein] + ADP + H(+)</text>
        <dbReference type="Rhea" id="RHEA:46608"/>
        <dbReference type="Rhea" id="RHEA-COMP:11060"/>
        <dbReference type="Rhea" id="RHEA-COMP:11605"/>
        <dbReference type="ChEBI" id="CHEBI:15378"/>
        <dbReference type="ChEBI" id="CHEBI:30013"/>
        <dbReference type="ChEBI" id="CHEBI:30616"/>
        <dbReference type="ChEBI" id="CHEBI:61977"/>
        <dbReference type="ChEBI" id="CHEBI:456216"/>
        <dbReference type="EC" id="2.7.11.1"/>
    </reaction>
</comment>
<proteinExistence type="predicted"/>
<evidence type="ECO:0000313" key="11">
    <source>
        <dbReference type="EMBL" id="AAX92856.1"/>
    </source>
</evidence>
<evidence type="ECO:0000256" key="1">
    <source>
        <dbReference type="ARBA" id="ARBA00012513"/>
    </source>
</evidence>
<dbReference type="FunFam" id="1.10.510.10:FF:001023">
    <property type="entry name" value="Os07g0541700 protein"/>
    <property type="match status" value="1"/>
</dbReference>
<dbReference type="EMBL" id="AC116368">
    <property type="protein sequence ID" value="AAX92856.1"/>
    <property type="molecule type" value="Genomic_DNA"/>
</dbReference>
<dbReference type="SUPFAM" id="SSF52096">
    <property type="entry name" value="ClpP/crotonase"/>
    <property type="match status" value="1"/>
</dbReference>
<dbReference type="InterPro" id="IPR017441">
    <property type="entry name" value="Protein_kinase_ATP_BS"/>
</dbReference>
<comment type="catalytic activity">
    <reaction evidence="8">
        <text>L-seryl-[protein] + ATP = O-phospho-L-seryl-[protein] + ADP + H(+)</text>
        <dbReference type="Rhea" id="RHEA:17989"/>
        <dbReference type="Rhea" id="RHEA-COMP:9863"/>
        <dbReference type="Rhea" id="RHEA-COMP:11604"/>
        <dbReference type="ChEBI" id="CHEBI:15378"/>
        <dbReference type="ChEBI" id="CHEBI:29999"/>
        <dbReference type="ChEBI" id="CHEBI:30616"/>
        <dbReference type="ChEBI" id="CHEBI:83421"/>
        <dbReference type="ChEBI" id="CHEBI:456216"/>
        <dbReference type="EC" id="2.7.11.1"/>
    </reaction>
</comment>
<evidence type="ECO:0000313" key="12">
    <source>
        <dbReference type="Proteomes" id="UP000000763"/>
    </source>
</evidence>
<keyword evidence="6 9" id="KW-0067">ATP-binding</keyword>
<organism evidence="11 12">
    <name type="scientific">Oryza sativa subsp. japonica</name>
    <name type="common">Rice</name>
    <dbReference type="NCBI Taxonomy" id="39947"/>
    <lineage>
        <taxon>Eukaryota</taxon>
        <taxon>Viridiplantae</taxon>
        <taxon>Streptophyta</taxon>
        <taxon>Embryophyta</taxon>
        <taxon>Tracheophyta</taxon>
        <taxon>Spermatophyta</taxon>
        <taxon>Magnoliopsida</taxon>
        <taxon>Liliopsida</taxon>
        <taxon>Poales</taxon>
        <taxon>Poaceae</taxon>
        <taxon>BOP clade</taxon>
        <taxon>Oryzoideae</taxon>
        <taxon>Oryzeae</taxon>
        <taxon>Oryzinae</taxon>
        <taxon>Oryza</taxon>
        <taxon>Oryza sativa</taxon>
    </lineage>
</organism>
<name>Q2R787_ORYSJ</name>
<dbReference type="InterPro" id="IPR038765">
    <property type="entry name" value="Papain-like_cys_pep_sf"/>
</dbReference>
<dbReference type="InterPro" id="IPR008271">
    <property type="entry name" value="Ser/Thr_kinase_AS"/>
</dbReference>
<evidence type="ECO:0000256" key="6">
    <source>
        <dbReference type="ARBA" id="ARBA00022840"/>
    </source>
</evidence>
<dbReference type="Gene3D" id="3.90.226.10">
    <property type="entry name" value="2-enoyl-CoA Hydratase, Chain A, domain 1"/>
    <property type="match status" value="1"/>
</dbReference>